<dbReference type="GO" id="GO:0019867">
    <property type="term" value="C:outer membrane"/>
    <property type="evidence" value="ECO:0007669"/>
    <property type="project" value="InterPro"/>
</dbReference>
<dbReference type="AlphaFoldDB" id="A0A078RVT2"/>
<evidence type="ECO:0000256" key="2">
    <source>
        <dbReference type="ARBA" id="ARBA00023136"/>
    </source>
</evidence>
<feature type="domain" description="Outer membrane protein assembly factor BamE" evidence="4">
    <location>
        <begin position="31"/>
        <end position="90"/>
    </location>
</feature>
<evidence type="ECO:0000256" key="3">
    <source>
        <dbReference type="SAM" id="SignalP"/>
    </source>
</evidence>
<feature type="domain" description="DUF4476" evidence="5">
    <location>
        <begin position="122"/>
        <end position="211"/>
    </location>
</feature>
<feature type="signal peptide" evidence="3">
    <location>
        <begin position="1"/>
        <end position="21"/>
    </location>
</feature>
<dbReference type="PROSITE" id="PS51257">
    <property type="entry name" value="PROKAR_LIPOPROTEIN"/>
    <property type="match status" value="1"/>
</dbReference>
<evidence type="ECO:0000259" key="5">
    <source>
        <dbReference type="Pfam" id="PF14771"/>
    </source>
</evidence>
<proteinExistence type="predicted"/>
<dbReference type="InterPro" id="IPR037873">
    <property type="entry name" value="BamE-like"/>
</dbReference>
<dbReference type="EMBL" id="JNHN01000179">
    <property type="protein sequence ID" value="KDS48620.1"/>
    <property type="molecule type" value="Genomic_DNA"/>
</dbReference>
<keyword evidence="1 3" id="KW-0732">Signal</keyword>
<dbReference type="InterPro" id="IPR028011">
    <property type="entry name" value="DUF4476"/>
</dbReference>
<reference evidence="6 7" key="1">
    <citation type="submission" date="2014-04" db="EMBL/GenBank/DDBJ databases">
        <authorList>
            <person name="Sears C."/>
            <person name="Carroll K."/>
            <person name="Sack B.R."/>
            <person name="Qadri F."/>
            <person name="Myers L.L."/>
            <person name="Chung G.-T."/>
            <person name="Escheverria P."/>
            <person name="Fraser C.M."/>
            <person name="Sadzewicz L."/>
            <person name="Shefchek K.A."/>
            <person name="Tallon L."/>
            <person name="Das S.P."/>
            <person name="Daugherty S."/>
            <person name="Mongodin E.F."/>
        </authorList>
    </citation>
    <scope>NUCLEOTIDE SEQUENCE [LARGE SCALE GENOMIC DNA]</scope>
    <source>
        <strain evidence="6 7">3978 T3 ii</strain>
    </source>
</reference>
<organism evidence="6 7">
    <name type="scientific">Bacteroides uniformis str. 3978 T3 ii</name>
    <dbReference type="NCBI Taxonomy" id="1339349"/>
    <lineage>
        <taxon>Bacteria</taxon>
        <taxon>Pseudomonadati</taxon>
        <taxon>Bacteroidota</taxon>
        <taxon>Bacteroidia</taxon>
        <taxon>Bacteroidales</taxon>
        <taxon>Bacteroidaceae</taxon>
        <taxon>Bacteroides</taxon>
    </lineage>
</organism>
<dbReference type="Pfam" id="PF04355">
    <property type="entry name" value="BamE"/>
    <property type="match status" value="1"/>
</dbReference>
<accession>A0A078RVT2</accession>
<feature type="chain" id="PRO_5001744972" evidence="3">
    <location>
        <begin position="22"/>
        <end position="215"/>
    </location>
</feature>
<name>A0A078RVT2_BACUN</name>
<dbReference type="PATRIC" id="fig|1339349.3.peg.3425"/>
<dbReference type="Pfam" id="PF14771">
    <property type="entry name" value="DUF4476"/>
    <property type="match status" value="1"/>
</dbReference>
<dbReference type="Proteomes" id="UP000028013">
    <property type="component" value="Unassembled WGS sequence"/>
</dbReference>
<evidence type="ECO:0000256" key="1">
    <source>
        <dbReference type="ARBA" id="ARBA00022729"/>
    </source>
</evidence>
<dbReference type="InterPro" id="IPR007450">
    <property type="entry name" value="BamE_dom"/>
</dbReference>
<evidence type="ECO:0000313" key="7">
    <source>
        <dbReference type="Proteomes" id="UP000028013"/>
    </source>
</evidence>
<sequence>MKTIRLIIAGLVMTMGFSSCSSLFYDAKVDVLNSIQKGMSRQEVTKILGTPEYRRFDRDIEEWEYSRVLSGKSNISRTQIVVTFEGGRVVAMDSFSGEPRTLPVVPSEVVIDSPAPVYVRGMHPEDFRHFYEKVKSHPFKDDQIEMMRTVARNNSLNCVQCASLMALYTFDDDKMKVLNIFAPNIVDPENYEAILDVIDSLFKKDDAKKILGIRY</sequence>
<dbReference type="Gene3D" id="3.30.1450.10">
    <property type="match status" value="1"/>
</dbReference>
<evidence type="ECO:0000259" key="4">
    <source>
        <dbReference type="Pfam" id="PF04355"/>
    </source>
</evidence>
<gene>
    <name evidence="6" type="ORF">M094_2307</name>
</gene>
<evidence type="ECO:0000313" key="6">
    <source>
        <dbReference type="EMBL" id="KDS48620.1"/>
    </source>
</evidence>
<protein>
    <submittedName>
        <fullName evidence="6">SmpA / OmlA family protein</fullName>
    </submittedName>
</protein>
<dbReference type="RefSeq" id="WP_035448497.1">
    <property type="nucleotide sequence ID" value="NZ_JNHN01000179.1"/>
</dbReference>
<keyword evidence="2" id="KW-0472">Membrane</keyword>
<comment type="caution">
    <text evidence="6">The sequence shown here is derived from an EMBL/GenBank/DDBJ whole genome shotgun (WGS) entry which is preliminary data.</text>
</comment>